<dbReference type="InterPro" id="IPR039420">
    <property type="entry name" value="WalR-like"/>
</dbReference>
<feature type="domain" description="HTH luxR-type" evidence="6">
    <location>
        <begin position="146"/>
        <end position="211"/>
    </location>
</feature>
<feature type="modified residue" description="4-aspartylphosphate" evidence="5">
    <location>
        <position position="57"/>
    </location>
</feature>
<dbReference type="PANTHER" id="PTHR43214">
    <property type="entry name" value="TWO-COMPONENT RESPONSE REGULATOR"/>
    <property type="match status" value="1"/>
</dbReference>
<evidence type="ECO:0000313" key="8">
    <source>
        <dbReference type="EMBL" id="MBB5636882.1"/>
    </source>
</evidence>
<dbReference type="CDD" id="cd17535">
    <property type="entry name" value="REC_NarL-like"/>
    <property type="match status" value="1"/>
</dbReference>
<dbReference type="InterPro" id="IPR001789">
    <property type="entry name" value="Sig_transdc_resp-reg_receiver"/>
</dbReference>
<keyword evidence="1 5" id="KW-0597">Phosphoprotein</keyword>
<dbReference type="SUPFAM" id="SSF46894">
    <property type="entry name" value="C-terminal effector domain of the bipartite response regulators"/>
    <property type="match status" value="1"/>
</dbReference>
<name>A0A7W8ZMS3_9SPHI</name>
<dbReference type="AlphaFoldDB" id="A0A7W8ZMS3"/>
<dbReference type="CDD" id="cd06170">
    <property type="entry name" value="LuxR_C_like"/>
    <property type="match status" value="1"/>
</dbReference>
<dbReference type="GO" id="GO:0003677">
    <property type="term" value="F:DNA binding"/>
    <property type="evidence" value="ECO:0007669"/>
    <property type="project" value="UniProtKB-KW"/>
</dbReference>
<evidence type="ECO:0000259" key="7">
    <source>
        <dbReference type="PROSITE" id="PS50110"/>
    </source>
</evidence>
<dbReference type="GO" id="GO:0006355">
    <property type="term" value="P:regulation of DNA-templated transcription"/>
    <property type="evidence" value="ECO:0007669"/>
    <property type="project" value="InterPro"/>
</dbReference>
<protein>
    <submittedName>
        <fullName evidence="8">DNA-binding NarL/FixJ family response regulator</fullName>
    </submittedName>
</protein>
<evidence type="ECO:0000256" key="1">
    <source>
        <dbReference type="ARBA" id="ARBA00022553"/>
    </source>
</evidence>
<dbReference type="PRINTS" id="PR00038">
    <property type="entry name" value="HTHLUXR"/>
</dbReference>
<dbReference type="Pfam" id="PF00072">
    <property type="entry name" value="Response_reg"/>
    <property type="match status" value="1"/>
</dbReference>
<dbReference type="PROSITE" id="PS50110">
    <property type="entry name" value="RESPONSE_REGULATORY"/>
    <property type="match status" value="1"/>
</dbReference>
<reference evidence="8 9" key="1">
    <citation type="submission" date="2020-08" db="EMBL/GenBank/DDBJ databases">
        <title>Genomic Encyclopedia of Type Strains, Phase IV (KMG-V): Genome sequencing to study the core and pangenomes of soil and plant-associated prokaryotes.</title>
        <authorList>
            <person name="Whitman W."/>
        </authorList>
    </citation>
    <scope>NUCLEOTIDE SEQUENCE [LARGE SCALE GENOMIC DNA]</scope>
    <source>
        <strain evidence="8 9">S3M1</strain>
    </source>
</reference>
<organism evidence="8 9">
    <name type="scientific">Pedobacter cryoconitis</name>
    <dbReference type="NCBI Taxonomy" id="188932"/>
    <lineage>
        <taxon>Bacteria</taxon>
        <taxon>Pseudomonadati</taxon>
        <taxon>Bacteroidota</taxon>
        <taxon>Sphingobacteriia</taxon>
        <taxon>Sphingobacteriales</taxon>
        <taxon>Sphingobacteriaceae</taxon>
        <taxon>Pedobacter</taxon>
    </lineage>
</organism>
<dbReference type="PROSITE" id="PS00622">
    <property type="entry name" value="HTH_LUXR_1"/>
    <property type="match status" value="1"/>
</dbReference>
<dbReference type="PROSITE" id="PS50043">
    <property type="entry name" value="HTH_LUXR_2"/>
    <property type="match status" value="1"/>
</dbReference>
<dbReference type="SMART" id="SM00448">
    <property type="entry name" value="REC"/>
    <property type="match status" value="1"/>
</dbReference>
<keyword evidence="3 8" id="KW-0238">DNA-binding</keyword>
<dbReference type="Gene3D" id="3.40.50.2300">
    <property type="match status" value="1"/>
</dbReference>
<evidence type="ECO:0000256" key="4">
    <source>
        <dbReference type="ARBA" id="ARBA00023163"/>
    </source>
</evidence>
<accession>A0A7W8ZMS3</accession>
<dbReference type="RefSeq" id="WP_183882785.1">
    <property type="nucleotide sequence ID" value="NZ_JACHCD010000001.1"/>
</dbReference>
<feature type="domain" description="Response regulatory" evidence="7">
    <location>
        <begin position="4"/>
        <end position="122"/>
    </location>
</feature>
<evidence type="ECO:0000256" key="3">
    <source>
        <dbReference type="ARBA" id="ARBA00023125"/>
    </source>
</evidence>
<proteinExistence type="predicted"/>
<dbReference type="EMBL" id="JACHCE010000004">
    <property type="protein sequence ID" value="MBB5636882.1"/>
    <property type="molecule type" value="Genomic_DNA"/>
</dbReference>
<keyword evidence="4" id="KW-0804">Transcription</keyword>
<dbReference type="SUPFAM" id="SSF52172">
    <property type="entry name" value="CheY-like"/>
    <property type="match status" value="1"/>
</dbReference>
<keyword evidence="2" id="KW-0805">Transcription regulation</keyword>
<evidence type="ECO:0000259" key="6">
    <source>
        <dbReference type="PROSITE" id="PS50043"/>
    </source>
</evidence>
<dbReference type="PANTHER" id="PTHR43214:SF41">
    <property type="entry name" value="NITRATE_NITRITE RESPONSE REGULATOR PROTEIN NARP"/>
    <property type="match status" value="1"/>
</dbReference>
<evidence type="ECO:0000256" key="2">
    <source>
        <dbReference type="ARBA" id="ARBA00023015"/>
    </source>
</evidence>
<dbReference type="Proteomes" id="UP000537204">
    <property type="component" value="Unassembled WGS sequence"/>
</dbReference>
<sequence length="222" mass="25490">MQINIGIVDDQLLFLKGMVSLLERYKGFNVLWEAQSGAEAMDRLHEQPEKTDIILLDLNMPGTDGIEVIKQLKEKFPDIKVIILSIHDEERFIIRLIELGANSYLVKNASPEEVEKTIRITSEKGFYFNDRISNILFSNINGTRKRTALATDFTKREQEVLQCICEDLSTKDIAKKLFISERTVEGHRNSLILKTNVKNTAGLVIFAVKNNHVDLNFYLKKY</sequence>
<evidence type="ECO:0000256" key="5">
    <source>
        <dbReference type="PROSITE-ProRule" id="PRU00169"/>
    </source>
</evidence>
<dbReference type="GO" id="GO:0000160">
    <property type="term" value="P:phosphorelay signal transduction system"/>
    <property type="evidence" value="ECO:0007669"/>
    <property type="project" value="InterPro"/>
</dbReference>
<gene>
    <name evidence="8" type="ORF">HDE68_002795</name>
</gene>
<dbReference type="InterPro" id="IPR058245">
    <property type="entry name" value="NreC/VraR/RcsB-like_REC"/>
</dbReference>
<dbReference type="InterPro" id="IPR000792">
    <property type="entry name" value="Tscrpt_reg_LuxR_C"/>
</dbReference>
<comment type="caution">
    <text evidence="8">The sequence shown here is derived from an EMBL/GenBank/DDBJ whole genome shotgun (WGS) entry which is preliminary data.</text>
</comment>
<dbReference type="InterPro" id="IPR011006">
    <property type="entry name" value="CheY-like_superfamily"/>
</dbReference>
<dbReference type="InterPro" id="IPR016032">
    <property type="entry name" value="Sig_transdc_resp-reg_C-effctor"/>
</dbReference>
<dbReference type="SMART" id="SM00421">
    <property type="entry name" value="HTH_LUXR"/>
    <property type="match status" value="1"/>
</dbReference>
<dbReference type="Pfam" id="PF00196">
    <property type="entry name" value="GerE"/>
    <property type="match status" value="1"/>
</dbReference>
<evidence type="ECO:0000313" key="9">
    <source>
        <dbReference type="Proteomes" id="UP000537204"/>
    </source>
</evidence>